<dbReference type="InterPro" id="IPR045173">
    <property type="entry name" value="Cdt1"/>
</dbReference>
<dbReference type="GO" id="GO:0071163">
    <property type="term" value="P:DNA replication preinitiation complex assembly"/>
    <property type="evidence" value="ECO:0007669"/>
    <property type="project" value="InterPro"/>
</dbReference>
<dbReference type="PANTHER" id="PTHR28637">
    <property type="entry name" value="DNA REPLICATION FACTOR CDT1"/>
    <property type="match status" value="1"/>
</dbReference>
<dbReference type="InterPro" id="IPR038090">
    <property type="entry name" value="Cdt1_C_WH_dom_sf"/>
</dbReference>
<dbReference type="Gene3D" id="1.10.10.1420">
    <property type="entry name" value="DNA replication factor Cdt1, C-terminal WH domain"/>
    <property type="match status" value="1"/>
</dbReference>
<evidence type="ECO:0000256" key="3">
    <source>
        <dbReference type="SAM" id="MobiDB-lite"/>
    </source>
</evidence>
<dbReference type="Pfam" id="PF16679">
    <property type="entry name" value="CDT1_C"/>
    <property type="match status" value="1"/>
</dbReference>
<proteinExistence type="inferred from homology"/>
<evidence type="ECO:0000256" key="1">
    <source>
        <dbReference type="ARBA" id="ARBA00008356"/>
    </source>
</evidence>
<protein>
    <recommendedName>
        <fullName evidence="4">DNA replication factor Cdt1 C-terminal domain-containing protein</fullName>
    </recommendedName>
</protein>
<dbReference type="GO" id="GO:0000278">
    <property type="term" value="P:mitotic cell cycle"/>
    <property type="evidence" value="ECO:0007669"/>
    <property type="project" value="TreeGrafter"/>
</dbReference>
<dbReference type="GO" id="GO:0070182">
    <property type="term" value="F:DNA polymerase binding"/>
    <property type="evidence" value="ECO:0007669"/>
    <property type="project" value="TreeGrafter"/>
</dbReference>
<sequence length="357" mass="40266">MSSRALRAVKTSLGGEDRGGGGGGGRRVSGAVPSSTTVKRPREEVGQSPDPVQGSTPALPKSFRVLEETYEKVCFIFGIHSNNDRRTLRDLQEAFHQLCGRKVRLDELRQLRSAYPGCLAFGYRGLSSKPLSLDLTVQIPKEGGRPCSEKHKRVLRKRLLRLAQRGGGLPLSDLPERPSNRSLEESEKYVKKVIQSYSPKRNRVGAPGQPSSSTIKSFFQTNKLVSSGALDMVERTHNKMRKLFDESELEERRRRRNVAQLPALFDRLRGLFRSHNRRAMPLKDVLPHLMSMRRDKSIQLAEIEEQLKLIVDEAPEWCTVQTDTRNNKILSTNLNANPNVVRRKLSLLSQDLESPKP</sequence>
<dbReference type="Proteomes" id="UP000316726">
    <property type="component" value="Chromosome 4"/>
</dbReference>
<feature type="domain" description="DNA replication factor Cdt1 C-terminal" evidence="4">
    <location>
        <begin position="247"/>
        <end position="322"/>
    </location>
</feature>
<feature type="region of interest" description="Disordered" evidence="3">
    <location>
        <begin position="1"/>
        <end position="58"/>
    </location>
</feature>
<evidence type="ECO:0000259" key="4">
    <source>
        <dbReference type="Pfam" id="PF16679"/>
    </source>
</evidence>
<gene>
    <name evidence="5" type="ORF">A3770_04p32100</name>
</gene>
<dbReference type="OrthoDB" id="341730at2759"/>
<dbReference type="InterPro" id="IPR032054">
    <property type="entry name" value="Cdt1_C"/>
</dbReference>
<dbReference type="AlphaFoldDB" id="A0A5B8MMW5"/>
<comment type="similarity">
    <text evidence="1">Belongs to the Cdt1 family.</text>
</comment>
<dbReference type="EMBL" id="CP031037">
    <property type="protein sequence ID" value="QDZ20692.1"/>
    <property type="molecule type" value="Genomic_DNA"/>
</dbReference>
<dbReference type="GO" id="GO:0005634">
    <property type="term" value="C:nucleus"/>
    <property type="evidence" value="ECO:0007669"/>
    <property type="project" value="TreeGrafter"/>
</dbReference>
<keyword evidence="6" id="KW-1185">Reference proteome</keyword>
<dbReference type="PANTHER" id="PTHR28637:SF1">
    <property type="entry name" value="DNA REPLICATION FACTOR CDT1"/>
    <property type="match status" value="1"/>
</dbReference>
<evidence type="ECO:0000313" key="5">
    <source>
        <dbReference type="EMBL" id="QDZ20692.1"/>
    </source>
</evidence>
<dbReference type="GO" id="GO:0030174">
    <property type="term" value="P:regulation of DNA-templated DNA replication initiation"/>
    <property type="evidence" value="ECO:0007669"/>
    <property type="project" value="InterPro"/>
</dbReference>
<evidence type="ECO:0000256" key="2">
    <source>
        <dbReference type="ARBA" id="ARBA00023306"/>
    </source>
</evidence>
<evidence type="ECO:0000313" key="6">
    <source>
        <dbReference type="Proteomes" id="UP000316726"/>
    </source>
</evidence>
<keyword evidence="2" id="KW-0131">Cell cycle</keyword>
<dbReference type="GO" id="GO:0003677">
    <property type="term" value="F:DNA binding"/>
    <property type="evidence" value="ECO:0007669"/>
    <property type="project" value="InterPro"/>
</dbReference>
<reference evidence="5 6" key="1">
    <citation type="submission" date="2018-07" db="EMBL/GenBank/DDBJ databases">
        <title>The complete nuclear genome of the prasinophyte Chloropicon primus (CCMP1205).</title>
        <authorList>
            <person name="Pombert J.-F."/>
            <person name="Otis C."/>
            <person name="Turmel M."/>
            <person name="Lemieux C."/>
        </authorList>
    </citation>
    <scope>NUCLEOTIDE SEQUENCE [LARGE SCALE GENOMIC DNA]</scope>
    <source>
        <strain evidence="5 6">CCMP1205</strain>
    </source>
</reference>
<name>A0A5B8MMW5_9CHLO</name>
<organism evidence="5 6">
    <name type="scientific">Chloropicon primus</name>
    <dbReference type="NCBI Taxonomy" id="1764295"/>
    <lineage>
        <taxon>Eukaryota</taxon>
        <taxon>Viridiplantae</taxon>
        <taxon>Chlorophyta</taxon>
        <taxon>Chloropicophyceae</taxon>
        <taxon>Chloropicales</taxon>
        <taxon>Chloropicaceae</taxon>
        <taxon>Chloropicon</taxon>
    </lineage>
</organism>
<accession>A0A5B8MMW5</accession>
<dbReference type="GO" id="GO:0000076">
    <property type="term" value="P:DNA replication checkpoint signaling"/>
    <property type="evidence" value="ECO:0007669"/>
    <property type="project" value="TreeGrafter"/>
</dbReference>